<dbReference type="SUPFAM" id="SSF63380">
    <property type="entry name" value="Riboflavin synthase domain-like"/>
    <property type="match status" value="1"/>
</dbReference>
<reference evidence="2 3" key="1">
    <citation type="journal article" date="2011" name="J. Bacteriol.">
        <title>Complete genome sequence of Haloarcula hispanica, a model haloarchaeon for studying genetics, metabolism, and virus-host interaction.</title>
        <authorList>
            <person name="Liu H."/>
            <person name="Wu Z."/>
            <person name="Li M."/>
            <person name="Zhang F."/>
            <person name="Zheng H."/>
            <person name="Han J."/>
            <person name="Liu J."/>
            <person name="Zhou J."/>
            <person name="Wang S."/>
            <person name="Xiang H."/>
        </authorList>
    </citation>
    <scope>NUCLEOTIDE SEQUENCE [LARGE SCALE GENOMIC DNA]</scope>
    <source>
        <strain evidence="3">ATCC 33960 / DSM 4426 / JCM 8911 / NBRC 102182 / NCIMB 2187 / VKM B-1755</strain>
    </source>
</reference>
<organism evidence="2 3">
    <name type="scientific">Haloarcula hispanica (strain ATCC 33960 / DSM 4426 / JCM 8911 / NBRC 102182 / NCIMB 2187 / VKM B-1755)</name>
    <dbReference type="NCBI Taxonomy" id="634497"/>
    <lineage>
        <taxon>Archaea</taxon>
        <taxon>Methanobacteriati</taxon>
        <taxon>Methanobacteriota</taxon>
        <taxon>Stenosarchaea group</taxon>
        <taxon>Halobacteria</taxon>
        <taxon>Halobacteriales</taxon>
        <taxon>Haloarculaceae</taxon>
        <taxon>Haloarcula</taxon>
    </lineage>
</organism>
<sequence>MLANVKLRDRNPLAQSRQLSGMDERVLDVVAVRDVGPDTVAIDFETPDAFDAQPGQFVKLTLTVDGEDISRFYTISSPTVDGAFEITVGIDPDGELAPQLGALEAGDGVRIAGPFGSDYYEGESRVVVLAGGPGVGPAVGIAERALDDGNEAAVVYQDDAPVHEDRLDALAKAGALVSVIDDDEPLTEPVAEAVEDGGQVFIYGFADFLDAATEALEDAGVSTDDAKVENFG</sequence>
<dbReference type="GO" id="GO:0008860">
    <property type="term" value="F:ferredoxin-NAD+ reductase activity"/>
    <property type="evidence" value="ECO:0007669"/>
    <property type="project" value="UniProtKB-EC"/>
</dbReference>
<dbReference type="Gene3D" id="3.40.50.80">
    <property type="entry name" value="Nucleotide-binding domain of ferredoxin-NADP reductase (FNR) module"/>
    <property type="match status" value="1"/>
</dbReference>
<dbReference type="PANTHER" id="PTHR47354">
    <property type="entry name" value="NADH OXIDOREDUCTASE HCR"/>
    <property type="match status" value="1"/>
</dbReference>
<dbReference type="EC" id="1.18.1.3" evidence="2"/>
<dbReference type="PANTHER" id="PTHR47354:SF5">
    <property type="entry name" value="PROTEIN RFBI"/>
    <property type="match status" value="1"/>
</dbReference>
<dbReference type="KEGG" id="hhi:HAH_1365"/>
<dbReference type="CDD" id="cd00322">
    <property type="entry name" value="FNR_like"/>
    <property type="match status" value="1"/>
</dbReference>
<dbReference type="STRING" id="634497.HAH_1365"/>
<evidence type="ECO:0000313" key="2">
    <source>
        <dbReference type="EMBL" id="AEM56979.1"/>
    </source>
</evidence>
<dbReference type="InterPro" id="IPR039261">
    <property type="entry name" value="FNR_nucleotide-bd"/>
</dbReference>
<evidence type="ECO:0000259" key="1">
    <source>
        <dbReference type="PROSITE" id="PS51384"/>
    </source>
</evidence>
<dbReference type="InterPro" id="IPR017927">
    <property type="entry name" value="FAD-bd_FR_type"/>
</dbReference>
<dbReference type="eggNOG" id="arCOG02200">
    <property type="taxonomic scope" value="Archaea"/>
</dbReference>
<dbReference type="HOGENOM" id="CLU_1297469_0_0_2"/>
<dbReference type="InterPro" id="IPR017938">
    <property type="entry name" value="Riboflavin_synthase-like_b-brl"/>
</dbReference>
<dbReference type="Pfam" id="PF00970">
    <property type="entry name" value="FAD_binding_6"/>
    <property type="match status" value="1"/>
</dbReference>
<keyword evidence="2" id="KW-0560">Oxidoreductase</keyword>
<gene>
    <name evidence="2" type="primary">fixC2</name>
    <name evidence="2" type="ordered locus">HAH_1365</name>
</gene>
<accession>G0HQI3</accession>
<protein>
    <submittedName>
        <fullName evidence="2">FAD/NAD binding oxidoreductase</fullName>
        <ecNumber evidence="2">1.18.1.3</ecNumber>
    </submittedName>
</protein>
<dbReference type="SUPFAM" id="SSF52343">
    <property type="entry name" value="Ferredoxin reductase-like, C-terminal NADP-linked domain"/>
    <property type="match status" value="1"/>
</dbReference>
<dbReference type="EMBL" id="CP002921">
    <property type="protein sequence ID" value="AEM56979.1"/>
    <property type="molecule type" value="Genomic_DNA"/>
</dbReference>
<dbReference type="InterPro" id="IPR008333">
    <property type="entry name" value="Cbr1-like_FAD-bd_dom"/>
</dbReference>
<evidence type="ECO:0000313" key="3">
    <source>
        <dbReference type="Proteomes" id="UP000005629"/>
    </source>
</evidence>
<proteinExistence type="predicted"/>
<dbReference type="Proteomes" id="UP000005629">
    <property type="component" value="Chromosome I"/>
</dbReference>
<dbReference type="InterPro" id="IPR050415">
    <property type="entry name" value="MRET"/>
</dbReference>
<dbReference type="AlphaFoldDB" id="G0HQI3"/>
<name>G0HQI3_HALHT</name>
<dbReference type="PROSITE" id="PS51384">
    <property type="entry name" value="FAD_FR"/>
    <property type="match status" value="1"/>
</dbReference>
<dbReference type="Gene3D" id="2.40.30.10">
    <property type="entry name" value="Translation factors"/>
    <property type="match status" value="1"/>
</dbReference>
<feature type="domain" description="FAD-binding FR-type" evidence="1">
    <location>
        <begin position="22"/>
        <end position="121"/>
    </location>
</feature>